<keyword evidence="2" id="KW-1185">Reference proteome</keyword>
<gene>
    <name evidence="1" type="ORF">O6H91_20G033000</name>
</gene>
<evidence type="ECO:0000313" key="2">
    <source>
        <dbReference type="Proteomes" id="UP001162992"/>
    </source>
</evidence>
<sequence>MDGSGVAMSLRNLQESALALWRPIMQKYSSFINQTPTNFQDLTLETRRAIQQADNLKWQQEMFHRILKMIGLCNEGLVDKDELVIFRLKLLDRVGSSHEDGEWPDLTRDKLQFLQELLYANCISETEYHETKRPLLLRLAEQGASIDSNDVILLSSASKKRNKAITEDARTEEIPPKKLPGSSFDDASPLHKPKESHVTPKKSPVKLMAEAMSRLTTSKAKDAKAQVDNTRSPLKIPRALDFLRPDTCPVRDPPSPPCLNNDSPVLSSASAFVCSVERGGDGGEFTSIALASPPSYASACKFTFESPARTICLSPPRMSPASESSTSKCKDSSRTRVANLISDLMGKLRGDDAKQLSFDEFLKVDNFEQDLDLFSKDTWKPRMIQTSDTETADNIPSMKSSPFSKNVQNGQGPDTVKLKKKVHAKGAATDFFIDKVLGENIKRELERIRQEMRSPAPFTDDQIDAIATRLPVDKKELAKFVPKSWCDNYGDMVLEVVHREFKGHVGEMENLRKTAREKRTKLIKPSIENNENSDCKATGRSNVTTQKAAPKPTSVTRCFTTMGENVVLQTKQNQQQPISPLTPKRLNCSKHARDYYERDLDGKLQAEIQKMPHKKIQDSAPLRV</sequence>
<accession>A0ACC2AP22</accession>
<proteinExistence type="predicted"/>
<evidence type="ECO:0000313" key="1">
    <source>
        <dbReference type="EMBL" id="KAJ7519303.1"/>
    </source>
</evidence>
<dbReference type="Proteomes" id="UP001162992">
    <property type="component" value="Chromosome 20"/>
</dbReference>
<reference evidence="2" key="1">
    <citation type="journal article" date="2024" name="Proc. Natl. Acad. Sci. U.S.A.">
        <title>Extraordinary preservation of gene collinearity over three hundred million years revealed in homosporous lycophytes.</title>
        <authorList>
            <person name="Li C."/>
            <person name="Wickell D."/>
            <person name="Kuo L.Y."/>
            <person name="Chen X."/>
            <person name="Nie B."/>
            <person name="Liao X."/>
            <person name="Peng D."/>
            <person name="Ji J."/>
            <person name="Jenkins J."/>
            <person name="Williams M."/>
            <person name="Shu S."/>
            <person name="Plott C."/>
            <person name="Barry K."/>
            <person name="Rajasekar S."/>
            <person name="Grimwood J."/>
            <person name="Han X."/>
            <person name="Sun S."/>
            <person name="Hou Z."/>
            <person name="He W."/>
            <person name="Dai G."/>
            <person name="Sun C."/>
            <person name="Schmutz J."/>
            <person name="Leebens-Mack J.H."/>
            <person name="Li F.W."/>
            <person name="Wang L."/>
        </authorList>
    </citation>
    <scope>NUCLEOTIDE SEQUENCE [LARGE SCALE GENOMIC DNA]</scope>
    <source>
        <strain evidence="2">cv. PW_Plant_1</strain>
    </source>
</reference>
<name>A0ACC2AP22_DIPCM</name>
<organism evidence="1 2">
    <name type="scientific">Diphasiastrum complanatum</name>
    <name type="common">Issler's clubmoss</name>
    <name type="synonym">Lycopodium complanatum</name>
    <dbReference type="NCBI Taxonomy" id="34168"/>
    <lineage>
        <taxon>Eukaryota</taxon>
        <taxon>Viridiplantae</taxon>
        <taxon>Streptophyta</taxon>
        <taxon>Embryophyta</taxon>
        <taxon>Tracheophyta</taxon>
        <taxon>Lycopodiopsida</taxon>
        <taxon>Lycopodiales</taxon>
        <taxon>Lycopodiaceae</taxon>
        <taxon>Lycopodioideae</taxon>
        <taxon>Diphasiastrum</taxon>
    </lineage>
</organism>
<dbReference type="EMBL" id="CM055111">
    <property type="protein sequence ID" value="KAJ7519303.1"/>
    <property type="molecule type" value="Genomic_DNA"/>
</dbReference>
<comment type="caution">
    <text evidence="1">The sequence shown here is derived from an EMBL/GenBank/DDBJ whole genome shotgun (WGS) entry which is preliminary data.</text>
</comment>
<protein>
    <submittedName>
        <fullName evidence="1">Uncharacterized protein</fullName>
    </submittedName>
</protein>